<name>A0A834ME03_RHYFE</name>
<feature type="region of interest" description="Disordered" evidence="1">
    <location>
        <begin position="1"/>
        <end position="41"/>
    </location>
</feature>
<feature type="region of interest" description="Disordered" evidence="1">
    <location>
        <begin position="58"/>
        <end position="94"/>
    </location>
</feature>
<reference evidence="2" key="1">
    <citation type="submission" date="2020-08" db="EMBL/GenBank/DDBJ databases">
        <title>Genome sequencing and assembly of the red palm weevil Rhynchophorus ferrugineus.</title>
        <authorList>
            <person name="Dias G.B."/>
            <person name="Bergman C.M."/>
            <person name="Manee M."/>
        </authorList>
    </citation>
    <scope>NUCLEOTIDE SEQUENCE</scope>
    <source>
        <strain evidence="2">AA-2017</strain>
        <tissue evidence="2">Whole larva</tissue>
    </source>
</reference>
<feature type="compositionally biased region" description="Basic residues" evidence="1">
    <location>
        <begin position="16"/>
        <end position="35"/>
    </location>
</feature>
<gene>
    <name evidence="2" type="ORF">GWI33_006148</name>
</gene>
<accession>A0A834ME03</accession>
<keyword evidence="3" id="KW-1185">Reference proteome</keyword>
<sequence>MIERKAAGQAFQVSTAKRHSGRSPKGHAARSRGVKRLGGSAEDACAASRGDEISCQGSDLVQERRSVSSQRRPQLRPAADPIASGVRGPRAQSELRTSCVFERCRRDCAVDLRQRIVASPVNMFVWVQCVVA</sequence>
<feature type="compositionally biased region" description="Low complexity" evidence="1">
    <location>
        <begin position="67"/>
        <end position="77"/>
    </location>
</feature>
<evidence type="ECO:0000313" key="2">
    <source>
        <dbReference type="EMBL" id="KAF7280333.1"/>
    </source>
</evidence>
<dbReference type="EMBL" id="JAACXV010000307">
    <property type="protein sequence ID" value="KAF7280333.1"/>
    <property type="molecule type" value="Genomic_DNA"/>
</dbReference>
<organism evidence="2 3">
    <name type="scientific">Rhynchophorus ferrugineus</name>
    <name type="common">Red palm weevil</name>
    <name type="synonym">Curculio ferrugineus</name>
    <dbReference type="NCBI Taxonomy" id="354439"/>
    <lineage>
        <taxon>Eukaryota</taxon>
        <taxon>Metazoa</taxon>
        <taxon>Ecdysozoa</taxon>
        <taxon>Arthropoda</taxon>
        <taxon>Hexapoda</taxon>
        <taxon>Insecta</taxon>
        <taxon>Pterygota</taxon>
        <taxon>Neoptera</taxon>
        <taxon>Endopterygota</taxon>
        <taxon>Coleoptera</taxon>
        <taxon>Polyphaga</taxon>
        <taxon>Cucujiformia</taxon>
        <taxon>Curculionidae</taxon>
        <taxon>Dryophthorinae</taxon>
        <taxon>Rhynchophorus</taxon>
    </lineage>
</organism>
<proteinExistence type="predicted"/>
<dbReference type="Proteomes" id="UP000625711">
    <property type="component" value="Unassembled WGS sequence"/>
</dbReference>
<dbReference type="AlphaFoldDB" id="A0A834ME03"/>
<comment type="caution">
    <text evidence="2">The sequence shown here is derived from an EMBL/GenBank/DDBJ whole genome shotgun (WGS) entry which is preliminary data.</text>
</comment>
<protein>
    <submittedName>
        <fullName evidence="2">Uncharacterized protein</fullName>
    </submittedName>
</protein>
<evidence type="ECO:0000313" key="3">
    <source>
        <dbReference type="Proteomes" id="UP000625711"/>
    </source>
</evidence>
<evidence type="ECO:0000256" key="1">
    <source>
        <dbReference type="SAM" id="MobiDB-lite"/>
    </source>
</evidence>